<evidence type="ECO:0000313" key="7">
    <source>
        <dbReference type="EMBL" id="MBX07514.1"/>
    </source>
</evidence>
<feature type="compositionally biased region" description="Polar residues" evidence="5">
    <location>
        <begin position="165"/>
        <end position="179"/>
    </location>
</feature>
<proteinExistence type="predicted"/>
<dbReference type="InterPro" id="IPR036093">
    <property type="entry name" value="NAC_dom_sf"/>
</dbReference>
<organism evidence="7">
    <name type="scientific">Rhizophora mucronata</name>
    <name type="common">Asiatic mangrove</name>
    <dbReference type="NCBI Taxonomy" id="61149"/>
    <lineage>
        <taxon>Eukaryota</taxon>
        <taxon>Viridiplantae</taxon>
        <taxon>Streptophyta</taxon>
        <taxon>Embryophyta</taxon>
        <taxon>Tracheophyta</taxon>
        <taxon>Spermatophyta</taxon>
        <taxon>Magnoliopsida</taxon>
        <taxon>eudicotyledons</taxon>
        <taxon>Gunneridae</taxon>
        <taxon>Pentapetalae</taxon>
        <taxon>rosids</taxon>
        <taxon>fabids</taxon>
        <taxon>Malpighiales</taxon>
        <taxon>Rhizophoraceae</taxon>
        <taxon>Rhizophora</taxon>
    </lineage>
</organism>
<keyword evidence="4" id="KW-0539">Nucleus</keyword>
<evidence type="ECO:0000256" key="2">
    <source>
        <dbReference type="ARBA" id="ARBA00023125"/>
    </source>
</evidence>
<feature type="compositionally biased region" description="Polar residues" evidence="5">
    <location>
        <begin position="351"/>
        <end position="360"/>
    </location>
</feature>
<evidence type="ECO:0000256" key="3">
    <source>
        <dbReference type="ARBA" id="ARBA00023163"/>
    </source>
</evidence>
<name>A0A2P2KP87_RHIMU</name>
<dbReference type="Pfam" id="PF02365">
    <property type="entry name" value="NAM"/>
    <property type="match status" value="1"/>
</dbReference>
<feature type="region of interest" description="Disordered" evidence="5">
    <location>
        <begin position="165"/>
        <end position="189"/>
    </location>
</feature>
<dbReference type="GO" id="GO:0003677">
    <property type="term" value="F:DNA binding"/>
    <property type="evidence" value="ECO:0007669"/>
    <property type="project" value="UniProtKB-KW"/>
</dbReference>
<evidence type="ECO:0000256" key="4">
    <source>
        <dbReference type="ARBA" id="ARBA00023242"/>
    </source>
</evidence>
<keyword evidence="1" id="KW-0805">Transcription regulation</keyword>
<accession>A0A2P2KP87</accession>
<evidence type="ECO:0000256" key="5">
    <source>
        <dbReference type="SAM" id="MobiDB-lite"/>
    </source>
</evidence>
<feature type="region of interest" description="Disordered" evidence="5">
    <location>
        <begin position="318"/>
        <end position="370"/>
    </location>
</feature>
<sequence>MCPPTIPDIGPDCNEEDICISLEKITRGLPLPGNVIDNVNPYCYAPENLPEDIWYLICTKENENLEHRNWKVKGESCRLFSNSVITGWRTTHEFFEGYVPHERRTDWLMQEYWITRKGQAENIMEKEASSLCRVFLGGEIGLDHGKQQRRPALCIASETCIPSSDSILQNGDNENSNGSTREHEVDKDDEIGQLTVTGSPLNHGVEISPEIDYLSRGEYLELLDLTTPASHSSSSDNSSCMSMSSDEYFDSLALLRDLESDSSKDLEKKDPNCKLNVTTPQIRDDLVILPVSPGPLLSIEENMPTKGEARRMDPIIPCPDNGYGKGSPHKGGNQGLGYRNEGPSSICHDVGTSSDSQTAPQDGKRKASNSRMKKLKKKYLCFVPFYFLF</sequence>
<dbReference type="InterPro" id="IPR003441">
    <property type="entry name" value="NAC-dom"/>
</dbReference>
<dbReference type="GO" id="GO:0006355">
    <property type="term" value="P:regulation of DNA-templated transcription"/>
    <property type="evidence" value="ECO:0007669"/>
    <property type="project" value="InterPro"/>
</dbReference>
<evidence type="ECO:0000259" key="6">
    <source>
        <dbReference type="PROSITE" id="PS51005"/>
    </source>
</evidence>
<evidence type="ECO:0000256" key="1">
    <source>
        <dbReference type="ARBA" id="ARBA00023015"/>
    </source>
</evidence>
<dbReference type="EMBL" id="GGEC01027030">
    <property type="protein sequence ID" value="MBX07514.1"/>
    <property type="molecule type" value="Transcribed_RNA"/>
</dbReference>
<dbReference type="PROSITE" id="PS51005">
    <property type="entry name" value="NAC"/>
    <property type="match status" value="1"/>
</dbReference>
<reference evidence="7" key="1">
    <citation type="submission" date="2018-02" db="EMBL/GenBank/DDBJ databases">
        <title>Rhizophora mucronata_Transcriptome.</title>
        <authorList>
            <person name="Meera S.P."/>
            <person name="Sreeshan A."/>
            <person name="Augustine A."/>
        </authorList>
    </citation>
    <scope>NUCLEOTIDE SEQUENCE</scope>
    <source>
        <tissue evidence="7">Leaf</tissue>
    </source>
</reference>
<dbReference type="SUPFAM" id="SSF101941">
    <property type="entry name" value="NAC domain"/>
    <property type="match status" value="1"/>
</dbReference>
<dbReference type="Gene3D" id="2.170.150.80">
    <property type="entry name" value="NAC domain"/>
    <property type="match status" value="1"/>
</dbReference>
<keyword evidence="3" id="KW-0804">Transcription</keyword>
<protein>
    <recommendedName>
        <fullName evidence="6">NAC domain-containing protein</fullName>
    </recommendedName>
</protein>
<feature type="domain" description="NAC" evidence="6">
    <location>
        <begin position="3"/>
        <end position="137"/>
    </location>
</feature>
<dbReference type="PANTHER" id="PTHR31719">
    <property type="entry name" value="NAC TRANSCRIPTION FACTOR 56"/>
    <property type="match status" value="1"/>
</dbReference>
<dbReference type="PANTHER" id="PTHR31719:SF43">
    <property type="entry name" value="NAC TRANSCRIPTION FACTOR 56"/>
    <property type="match status" value="1"/>
</dbReference>
<dbReference type="AlphaFoldDB" id="A0A2P2KP87"/>
<keyword evidence="2" id="KW-0238">DNA-binding</keyword>